<keyword evidence="4" id="KW-0067">ATP-binding</keyword>
<evidence type="ECO:0000256" key="5">
    <source>
        <dbReference type="NCBIfam" id="TIGR01378"/>
    </source>
</evidence>
<gene>
    <name evidence="7" type="ORF">IV43_GL001369</name>
    <name evidence="8" type="ORF">LAC1533_1029</name>
</gene>
<reference evidence="8" key="2">
    <citation type="submission" date="2016-11" db="EMBL/GenBank/DDBJ databases">
        <authorList>
            <person name="Jaros S."/>
            <person name="Januszkiewicz K."/>
            <person name="Wedrychowicz H."/>
        </authorList>
    </citation>
    <scope>NUCLEOTIDE SEQUENCE [LARGE SCALE GENOMIC DNA]</scope>
    <source>
        <strain evidence="8">ACA-DC 1533</strain>
    </source>
</reference>
<evidence type="ECO:0000313" key="7">
    <source>
        <dbReference type="EMBL" id="KRN83741.1"/>
    </source>
</evidence>
<dbReference type="GO" id="GO:0030975">
    <property type="term" value="F:thiamine binding"/>
    <property type="evidence" value="ECO:0007669"/>
    <property type="project" value="InterPro"/>
</dbReference>
<dbReference type="GO" id="GO:0004788">
    <property type="term" value="F:thiamine diphosphokinase activity"/>
    <property type="evidence" value="ECO:0007669"/>
    <property type="project" value="UniProtKB-UniRule"/>
</dbReference>
<dbReference type="GO" id="GO:0009229">
    <property type="term" value="P:thiamine diphosphate biosynthetic process"/>
    <property type="evidence" value="ECO:0007669"/>
    <property type="project" value="InterPro"/>
</dbReference>
<sequence length="218" mass="24287">MIVNLLVGGPVSDWPDDLADHLRQAADDEVWVGADYGAVRLVKCGVKPVLAVGDFDSSTAEEIQLVKEKATKSVIRPKKEDVTDTMLALRYIIQELQFDKIVIYGATGARLDQLLSNLFFVLMPEFKPYCEQIELVDKWNTVKFHLPGTHRLAKLSTTHYLAFVCLNAVADLHLYDAKYQLDGVDFAEPISLSSNEFVGNTTSFSFQSGVVCTIQCHD</sequence>
<evidence type="ECO:0000256" key="1">
    <source>
        <dbReference type="ARBA" id="ARBA00022679"/>
    </source>
</evidence>
<name>A0A0R2KBU4_9LACO</name>
<dbReference type="EC" id="2.7.6.2" evidence="5"/>
<dbReference type="SUPFAM" id="SSF63999">
    <property type="entry name" value="Thiamin pyrophosphokinase, catalytic domain"/>
    <property type="match status" value="1"/>
</dbReference>
<evidence type="ECO:0000313" key="8">
    <source>
        <dbReference type="EMBL" id="SFV40449.1"/>
    </source>
</evidence>
<keyword evidence="1 8" id="KW-0808">Transferase</keyword>
<reference evidence="10" key="3">
    <citation type="submission" date="2016-11" db="EMBL/GenBank/DDBJ databases">
        <authorList>
            <person name="Papadimitriou K."/>
        </authorList>
    </citation>
    <scope>NUCLEOTIDE SEQUENCE [LARGE SCALE GENOMIC DNA]</scope>
    <source>
        <strain evidence="10">ACA-DC 1533</strain>
    </source>
</reference>
<dbReference type="GeneID" id="95349130"/>
<dbReference type="EMBL" id="JQBK01000039">
    <property type="protein sequence ID" value="KRN83741.1"/>
    <property type="molecule type" value="Genomic_DNA"/>
</dbReference>
<dbReference type="NCBIfam" id="TIGR01378">
    <property type="entry name" value="thi_PPkinase"/>
    <property type="match status" value="1"/>
</dbReference>
<dbReference type="Pfam" id="PF04263">
    <property type="entry name" value="TPK_catalytic"/>
    <property type="match status" value="1"/>
</dbReference>
<dbReference type="InterPro" id="IPR007373">
    <property type="entry name" value="Thiamin_PyroPKinase_B1-bd"/>
</dbReference>
<reference evidence="7 9" key="1">
    <citation type="journal article" date="2015" name="Genome Announc.">
        <title>Expanding the biotechnology potential of lactobacilli through comparative genomics of 213 strains and associated genera.</title>
        <authorList>
            <person name="Sun Z."/>
            <person name="Harris H.M."/>
            <person name="McCann A."/>
            <person name="Guo C."/>
            <person name="Argimon S."/>
            <person name="Zhang W."/>
            <person name="Yang X."/>
            <person name="Jeffery I.B."/>
            <person name="Cooney J.C."/>
            <person name="Kagawa T.F."/>
            <person name="Liu W."/>
            <person name="Song Y."/>
            <person name="Salvetti E."/>
            <person name="Wrobel A."/>
            <person name="Rasinkangas P."/>
            <person name="Parkhill J."/>
            <person name="Rea M.C."/>
            <person name="O'Sullivan O."/>
            <person name="Ritari J."/>
            <person name="Douillard F.P."/>
            <person name="Paul Ross R."/>
            <person name="Yang R."/>
            <person name="Briner A.E."/>
            <person name="Felis G.E."/>
            <person name="de Vos W.M."/>
            <person name="Barrangou R."/>
            <person name="Klaenhammer T.R."/>
            <person name="Caufield P.W."/>
            <person name="Cui Y."/>
            <person name="Zhang H."/>
            <person name="O'Toole P.W."/>
        </authorList>
    </citation>
    <scope>NUCLEOTIDE SEQUENCE [LARGE SCALE GENOMIC DNA]</scope>
    <source>
        <strain evidence="7 9">DSM 15353</strain>
    </source>
</reference>
<dbReference type="PATRIC" id="fig|89059.3.peg.1471"/>
<accession>A0A0R2KBU4</accession>
<dbReference type="Proteomes" id="UP000051491">
    <property type="component" value="Unassembled WGS sequence"/>
</dbReference>
<dbReference type="InterPro" id="IPR036759">
    <property type="entry name" value="TPK_catalytic_sf"/>
</dbReference>
<dbReference type="InterPro" id="IPR007371">
    <property type="entry name" value="TPK_catalytic"/>
</dbReference>
<proteinExistence type="predicted"/>
<dbReference type="STRING" id="89059.LAC1533_1029"/>
<keyword evidence="3 7" id="KW-0418">Kinase</keyword>
<dbReference type="Proteomes" id="UP000190935">
    <property type="component" value="Chromosome I"/>
</dbReference>
<dbReference type="RefSeq" id="WP_010496225.1">
    <property type="nucleotide sequence ID" value="NZ_JQBK01000039.1"/>
</dbReference>
<dbReference type="AlphaFoldDB" id="A0A0R2KBU4"/>
<dbReference type="GO" id="GO:0005524">
    <property type="term" value="F:ATP binding"/>
    <property type="evidence" value="ECO:0007669"/>
    <property type="project" value="UniProtKB-KW"/>
</dbReference>
<evidence type="ECO:0000259" key="6">
    <source>
        <dbReference type="SMART" id="SM00983"/>
    </source>
</evidence>
<keyword evidence="2" id="KW-0547">Nucleotide-binding</keyword>
<dbReference type="SMART" id="SM00983">
    <property type="entry name" value="TPK_B1_binding"/>
    <property type="match status" value="1"/>
</dbReference>
<protein>
    <recommendedName>
        <fullName evidence="5">Thiamine diphosphokinase</fullName>
        <ecNumber evidence="5">2.7.6.2</ecNumber>
    </recommendedName>
</protein>
<dbReference type="PANTHER" id="PTHR41299">
    <property type="entry name" value="THIAMINE PYROPHOSPHOKINASE"/>
    <property type="match status" value="1"/>
</dbReference>
<dbReference type="KEGG" id="laca:LAC1533_1029"/>
<dbReference type="InterPro" id="IPR053149">
    <property type="entry name" value="TPK"/>
</dbReference>
<evidence type="ECO:0000256" key="4">
    <source>
        <dbReference type="ARBA" id="ARBA00022840"/>
    </source>
</evidence>
<dbReference type="InterPro" id="IPR006282">
    <property type="entry name" value="Thi_PPkinase"/>
</dbReference>
<evidence type="ECO:0000256" key="2">
    <source>
        <dbReference type="ARBA" id="ARBA00022741"/>
    </source>
</evidence>
<evidence type="ECO:0000313" key="10">
    <source>
        <dbReference type="Proteomes" id="UP000190935"/>
    </source>
</evidence>
<evidence type="ECO:0000313" key="9">
    <source>
        <dbReference type="Proteomes" id="UP000051491"/>
    </source>
</evidence>
<dbReference type="OrthoDB" id="9804377at2"/>
<dbReference type="Gene3D" id="3.40.50.10240">
    <property type="entry name" value="Thiamin pyrophosphokinase, catalytic domain"/>
    <property type="match status" value="1"/>
</dbReference>
<dbReference type="GO" id="GO:0016301">
    <property type="term" value="F:kinase activity"/>
    <property type="evidence" value="ECO:0007669"/>
    <property type="project" value="UniProtKB-KW"/>
</dbReference>
<evidence type="ECO:0000256" key="3">
    <source>
        <dbReference type="ARBA" id="ARBA00022777"/>
    </source>
</evidence>
<dbReference type="PANTHER" id="PTHR41299:SF1">
    <property type="entry name" value="THIAMINE PYROPHOSPHOKINASE"/>
    <property type="match status" value="1"/>
</dbReference>
<dbReference type="Pfam" id="PF04265">
    <property type="entry name" value="TPK_B1_binding"/>
    <property type="match status" value="1"/>
</dbReference>
<organism evidence="7 9">
    <name type="scientific">Ligilactobacillus acidipiscis</name>
    <dbReference type="NCBI Taxonomy" id="89059"/>
    <lineage>
        <taxon>Bacteria</taxon>
        <taxon>Bacillati</taxon>
        <taxon>Bacillota</taxon>
        <taxon>Bacilli</taxon>
        <taxon>Lactobacillales</taxon>
        <taxon>Lactobacillaceae</taxon>
        <taxon>Ligilactobacillus</taxon>
    </lineage>
</organism>
<dbReference type="CDD" id="cd07995">
    <property type="entry name" value="TPK"/>
    <property type="match status" value="1"/>
</dbReference>
<dbReference type="GO" id="GO:0006772">
    <property type="term" value="P:thiamine metabolic process"/>
    <property type="evidence" value="ECO:0007669"/>
    <property type="project" value="UniProtKB-UniRule"/>
</dbReference>
<dbReference type="EMBL" id="LT630287">
    <property type="protein sequence ID" value="SFV40449.1"/>
    <property type="molecule type" value="Genomic_DNA"/>
</dbReference>
<feature type="domain" description="Thiamin pyrophosphokinase thiamin-binding" evidence="6">
    <location>
        <begin position="148"/>
        <end position="211"/>
    </location>
</feature>